<feature type="transmembrane region" description="Helical" evidence="7">
    <location>
        <begin position="379"/>
        <end position="399"/>
    </location>
</feature>
<evidence type="ECO:0000256" key="2">
    <source>
        <dbReference type="ARBA" id="ARBA00007520"/>
    </source>
</evidence>
<comment type="similarity">
    <text evidence="2">Belongs to the major facilitator superfamily. TCR/Tet family.</text>
</comment>
<dbReference type="PANTHER" id="PTHR23501">
    <property type="entry name" value="MAJOR FACILITATOR SUPERFAMILY"/>
    <property type="match status" value="1"/>
</dbReference>
<feature type="transmembrane region" description="Helical" evidence="7">
    <location>
        <begin position="166"/>
        <end position="191"/>
    </location>
</feature>
<dbReference type="InterPro" id="IPR036259">
    <property type="entry name" value="MFS_trans_sf"/>
</dbReference>
<evidence type="ECO:0000256" key="6">
    <source>
        <dbReference type="SAM" id="MobiDB-lite"/>
    </source>
</evidence>
<name>A0A9P4YZN7_9HYPO</name>
<evidence type="ECO:0000256" key="1">
    <source>
        <dbReference type="ARBA" id="ARBA00004141"/>
    </source>
</evidence>
<organism evidence="9 10">
    <name type="scientific">Geosmithia morbida</name>
    <dbReference type="NCBI Taxonomy" id="1094350"/>
    <lineage>
        <taxon>Eukaryota</taxon>
        <taxon>Fungi</taxon>
        <taxon>Dikarya</taxon>
        <taxon>Ascomycota</taxon>
        <taxon>Pezizomycotina</taxon>
        <taxon>Sordariomycetes</taxon>
        <taxon>Hypocreomycetidae</taxon>
        <taxon>Hypocreales</taxon>
        <taxon>Bionectriaceae</taxon>
        <taxon>Geosmithia</taxon>
    </lineage>
</organism>
<dbReference type="AlphaFoldDB" id="A0A9P4YZN7"/>
<feature type="transmembrane region" description="Helical" evidence="7">
    <location>
        <begin position="406"/>
        <end position="424"/>
    </location>
</feature>
<evidence type="ECO:0000313" key="10">
    <source>
        <dbReference type="Proteomes" id="UP000749293"/>
    </source>
</evidence>
<feature type="transmembrane region" description="Helical" evidence="7">
    <location>
        <begin position="271"/>
        <end position="292"/>
    </location>
</feature>
<evidence type="ECO:0000256" key="4">
    <source>
        <dbReference type="ARBA" id="ARBA00022989"/>
    </source>
</evidence>
<dbReference type="GeneID" id="55970555"/>
<reference evidence="9" key="1">
    <citation type="submission" date="2020-03" db="EMBL/GenBank/DDBJ databases">
        <title>Site-based positive gene gene selection in Geosmithia morbida across the United States reveals a broad range of putative effectors and factors for local host and environmental adapation.</title>
        <authorList>
            <person name="Onufrak A."/>
            <person name="Murdoch R.W."/>
            <person name="Gazis R."/>
            <person name="Huff M."/>
            <person name="Staton M."/>
            <person name="Klingeman W."/>
            <person name="Hadziabdic D."/>
        </authorList>
    </citation>
    <scope>NUCLEOTIDE SEQUENCE</scope>
    <source>
        <strain evidence="9">1262</strain>
    </source>
</reference>
<gene>
    <name evidence="9" type="ORF">GMORB2_4327</name>
</gene>
<comment type="subcellular location">
    <subcellularLocation>
        <location evidence="1">Membrane</location>
        <topology evidence="1">Multi-pass membrane protein</topology>
    </subcellularLocation>
</comment>
<dbReference type="InterPro" id="IPR011701">
    <property type="entry name" value="MFS"/>
</dbReference>
<dbReference type="SUPFAM" id="SSF103473">
    <property type="entry name" value="MFS general substrate transporter"/>
    <property type="match status" value="1"/>
</dbReference>
<feature type="region of interest" description="Disordered" evidence="6">
    <location>
        <begin position="1"/>
        <end position="43"/>
    </location>
</feature>
<dbReference type="EMBL" id="JAANYQ010000003">
    <property type="protein sequence ID" value="KAF4125487.1"/>
    <property type="molecule type" value="Genomic_DNA"/>
</dbReference>
<dbReference type="PROSITE" id="PS50850">
    <property type="entry name" value="MFS"/>
    <property type="match status" value="1"/>
</dbReference>
<protein>
    <submittedName>
        <fullName evidence="9">Arabinose efflux permease, MFS family</fullName>
    </submittedName>
</protein>
<evidence type="ECO:0000256" key="5">
    <source>
        <dbReference type="ARBA" id="ARBA00023136"/>
    </source>
</evidence>
<dbReference type="Gene3D" id="1.20.1250.20">
    <property type="entry name" value="MFS general substrate transporter like domains"/>
    <property type="match status" value="2"/>
</dbReference>
<dbReference type="RefSeq" id="XP_035324139.1">
    <property type="nucleotide sequence ID" value="XM_035466302.1"/>
</dbReference>
<dbReference type="CDD" id="cd17502">
    <property type="entry name" value="MFS_Azr1_MDR_like"/>
    <property type="match status" value="1"/>
</dbReference>
<dbReference type="OrthoDB" id="10021397at2759"/>
<keyword evidence="4 7" id="KW-1133">Transmembrane helix</keyword>
<evidence type="ECO:0000259" key="8">
    <source>
        <dbReference type="PROSITE" id="PS50850"/>
    </source>
</evidence>
<evidence type="ECO:0000256" key="3">
    <source>
        <dbReference type="ARBA" id="ARBA00022692"/>
    </source>
</evidence>
<feature type="transmembrane region" description="Helical" evidence="7">
    <location>
        <begin position="546"/>
        <end position="567"/>
    </location>
</feature>
<feature type="transmembrane region" description="Helical" evidence="7">
    <location>
        <begin position="436"/>
        <end position="457"/>
    </location>
</feature>
<feature type="transmembrane region" description="Helical" evidence="7">
    <location>
        <begin position="140"/>
        <end position="160"/>
    </location>
</feature>
<feature type="domain" description="Major facilitator superfamily (MFS) profile" evidence="8">
    <location>
        <begin position="68"/>
        <end position="569"/>
    </location>
</feature>
<dbReference type="PANTHER" id="PTHR23501:SF193">
    <property type="entry name" value="MULTIDRUG TRANSPORTER, PUTATIVE (AFU_ORTHOLOGUE AFUA_8G00940)-RELATED"/>
    <property type="match status" value="1"/>
</dbReference>
<dbReference type="GO" id="GO:0005886">
    <property type="term" value="C:plasma membrane"/>
    <property type="evidence" value="ECO:0007669"/>
    <property type="project" value="TreeGrafter"/>
</dbReference>
<dbReference type="InterPro" id="IPR020846">
    <property type="entry name" value="MFS_dom"/>
</dbReference>
<sequence>MAVDSRPDSAKGTPNPVKSPGTAPSINQNGDGEEKNYEDEEKLQDDLALAATRSNTPSHLVGIKLFLAMSAVSMIMLLVTLDISIISTSADPGTVQAIPQITSDFHRLEDVGWYVGAFLLSSATMQPLTGKLYTHFSTKWTYLIFVIIFETGSAVCGSASSSRNLIGGRALAGVGASGLINGAMTVIMGAAKPEKRPLYTGAAMGVGQMGIVIGPLLGGVLTDHATWRWCFYINLPIGGVAIAFLSLLTIPDQVYKPKLDRAALRALIPRFDLIGFALFAPASIMTLLALQFGSGSDYTWSDSQVIGLFCGAGATAIVFVFWERHMGPDAMIPGHLLNNRIVVCSAFFFGFLMTTNSVASNFMPMYLQSSKGLSPTMSGVYLLATILSQTIFVLLSGGLVTKFGYYIPWCVAAAAVSTVSAGLISTWTPSTSLGPIIGYQVLLGVRGAGMQMAIIAVQHCLPRKDVAIGNSIIVLAQNFFGAILVTVANVIFQETLKSEIRHNVRGVDPAAAIAAGGSAANVRALTSDPTARQALLSAYATGVSNIFYLLTAMCAVSLVACFGMGWVDLRVPNTPQDKAASHKKEETLDDKV</sequence>
<dbReference type="Proteomes" id="UP000749293">
    <property type="component" value="Unassembled WGS sequence"/>
</dbReference>
<keyword evidence="5 7" id="KW-0472">Membrane</keyword>
<dbReference type="Pfam" id="PF07690">
    <property type="entry name" value="MFS_1"/>
    <property type="match status" value="1"/>
</dbReference>
<evidence type="ECO:0000256" key="7">
    <source>
        <dbReference type="SAM" id="Phobius"/>
    </source>
</evidence>
<accession>A0A9P4YZN7</accession>
<keyword evidence="3 7" id="KW-0812">Transmembrane</keyword>
<dbReference type="GO" id="GO:0022857">
    <property type="term" value="F:transmembrane transporter activity"/>
    <property type="evidence" value="ECO:0007669"/>
    <property type="project" value="InterPro"/>
</dbReference>
<feature type="transmembrane region" description="Helical" evidence="7">
    <location>
        <begin position="65"/>
        <end position="86"/>
    </location>
</feature>
<keyword evidence="10" id="KW-1185">Reference proteome</keyword>
<feature type="transmembrane region" description="Helical" evidence="7">
    <location>
        <begin position="304"/>
        <end position="322"/>
    </location>
</feature>
<feature type="transmembrane region" description="Helical" evidence="7">
    <location>
        <begin position="229"/>
        <end position="250"/>
    </location>
</feature>
<feature type="transmembrane region" description="Helical" evidence="7">
    <location>
        <begin position="198"/>
        <end position="217"/>
    </location>
</feature>
<evidence type="ECO:0000313" key="9">
    <source>
        <dbReference type="EMBL" id="KAF4125487.1"/>
    </source>
</evidence>
<proteinExistence type="inferred from homology"/>
<feature type="transmembrane region" description="Helical" evidence="7">
    <location>
        <begin position="111"/>
        <end position="128"/>
    </location>
</feature>
<comment type="caution">
    <text evidence="9">The sequence shown here is derived from an EMBL/GenBank/DDBJ whole genome shotgun (WGS) entry which is preliminary data.</text>
</comment>
<feature type="transmembrane region" description="Helical" evidence="7">
    <location>
        <begin position="469"/>
        <end position="492"/>
    </location>
</feature>
<feature type="transmembrane region" description="Helical" evidence="7">
    <location>
        <begin position="342"/>
        <end position="359"/>
    </location>
</feature>